<evidence type="ECO:0000256" key="5">
    <source>
        <dbReference type="ARBA" id="ARBA00039112"/>
    </source>
</evidence>
<dbReference type="InterPro" id="IPR008576">
    <property type="entry name" value="MeTrfase_NTM1"/>
</dbReference>
<feature type="compositionally biased region" description="Basic and acidic residues" evidence="12">
    <location>
        <begin position="479"/>
        <end position="497"/>
    </location>
</feature>
<evidence type="ECO:0000313" key="14">
    <source>
        <dbReference type="EMBL" id="CRG90088.1"/>
    </source>
</evidence>
<evidence type="ECO:0000256" key="9">
    <source>
        <dbReference type="ARBA" id="ARBA00047885"/>
    </source>
</evidence>
<evidence type="ECO:0000256" key="12">
    <source>
        <dbReference type="SAM" id="MobiDB-lite"/>
    </source>
</evidence>
<feature type="region of interest" description="Disordered" evidence="12">
    <location>
        <begin position="479"/>
        <end position="512"/>
    </location>
</feature>
<evidence type="ECO:0000256" key="4">
    <source>
        <dbReference type="ARBA" id="ARBA00022691"/>
    </source>
</evidence>
<accession>A0A0U1M3C0</accession>
<dbReference type="SUPFAM" id="SSF53335">
    <property type="entry name" value="S-adenosyl-L-methionine-dependent methyltransferases"/>
    <property type="match status" value="1"/>
</dbReference>
<proteinExistence type="inferred from homology"/>
<dbReference type="EMBL" id="CVMT01000007">
    <property type="protein sequence ID" value="CRG90088.1"/>
    <property type="molecule type" value="Genomic_DNA"/>
</dbReference>
<dbReference type="Pfam" id="PF05891">
    <property type="entry name" value="Methyltransf_PK"/>
    <property type="match status" value="1"/>
</dbReference>
<dbReference type="Gene3D" id="3.40.50.150">
    <property type="entry name" value="Vaccinia Virus protein VP39"/>
    <property type="match status" value="1"/>
</dbReference>
<reference evidence="14 15" key="1">
    <citation type="submission" date="2015-04" db="EMBL/GenBank/DDBJ databases">
        <authorList>
            <person name="Syromyatnikov M.Y."/>
            <person name="Popov V.N."/>
        </authorList>
    </citation>
    <scope>NUCLEOTIDE SEQUENCE [LARGE SCALE GENOMIC DNA]</scope>
    <source>
        <strain evidence="14">WF-38-12</strain>
    </source>
</reference>
<dbReference type="STRING" id="28573.A0A0U1M3C0"/>
<keyword evidence="4" id="KW-0949">S-adenosyl-L-methionine</keyword>
<keyword evidence="2 14" id="KW-0489">Methyltransferase</keyword>
<evidence type="ECO:0000256" key="10">
    <source>
        <dbReference type="ARBA" id="ARBA00048167"/>
    </source>
</evidence>
<evidence type="ECO:0000256" key="13">
    <source>
        <dbReference type="SAM" id="SignalP"/>
    </source>
</evidence>
<comment type="similarity">
    <text evidence="1">Belongs to the methyltransferase superfamily. NTM1 family.</text>
</comment>
<protein>
    <recommendedName>
        <fullName evidence="6">Alpha N-terminal protein methyltransferase 1</fullName>
        <ecNumber evidence="5">2.1.1.244</ecNumber>
    </recommendedName>
    <alternativeName>
        <fullName evidence="11">Translation associated element 1</fullName>
    </alternativeName>
    <alternativeName>
        <fullName evidence="7">X-Pro-Lys N-terminal protein methyltransferase 1</fullName>
    </alternativeName>
</protein>
<evidence type="ECO:0000256" key="1">
    <source>
        <dbReference type="ARBA" id="ARBA00009059"/>
    </source>
</evidence>
<dbReference type="EC" id="2.1.1.244" evidence="5"/>
<evidence type="ECO:0000256" key="3">
    <source>
        <dbReference type="ARBA" id="ARBA00022679"/>
    </source>
</evidence>
<gene>
    <name evidence="14" type="ORF">PISL3812_07129</name>
</gene>
<dbReference type="CDD" id="cd02440">
    <property type="entry name" value="AdoMet_MTases"/>
    <property type="match status" value="1"/>
</dbReference>
<dbReference type="GO" id="GO:0071885">
    <property type="term" value="F:N-terminal protein N-methyltransferase activity"/>
    <property type="evidence" value="ECO:0007669"/>
    <property type="project" value="UniProtKB-EC"/>
</dbReference>
<feature type="region of interest" description="Disordered" evidence="12">
    <location>
        <begin position="397"/>
        <end position="419"/>
    </location>
</feature>
<dbReference type="AlphaFoldDB" id="A0A0U1M3C0"/>
<evidence type="ECO:0000256" key="2">
    <source>
        <dbReference type="ARBA" id="ARBA00022603"/>
    </source>
</evidence>
<keyword evidence="3 14" id="KW-0808">Transferase</keyword>
<dbReference type="PANTHER" id="PTHR12753">
    <property type="entry name" value="AD-003 - RELATED"/>
    <property type="match status" value="1"/>
</dbReference>
<name>A0A0U1M3C0_TALIS</name>
<dbReference type="InterPro" id="IPR029063">
    <property type="entry name" value="SAM-dependent_MTases_sf"/>
</dbReference>
<feature type="chain" id="PRO_5006711507" description="Alpha N-terminal protein methyltransferase 1" evidence="13">
    <location>
        <begin position="27"/>
        <end position="749"/>
    </location>
</feature>
<dbReference type="PANTHER" id="PTHR12753:SF0">
    <property type="entry name" value="ALPHA N-TERMINAL PROTEIN METHYLTRANSFERASE 1"/>
    <property type="match status" value="1"/>
</dbReference>
<evidence type="ECO:0000256" key="11">
    <source>
        <dbReference type="ARBA" id="ARBA00082558"/>
    </source>
</evidence>
<evidence type="ECO:0000256" key="6">
    <source>
        <dbReference type="ARBA" id="ARBA00039449"/>
    </source>
</evidence>
<evidence type="ECO:0000256" key="8">
    <source>
        <dbReference type="ARBA" id="ARBA00047306"/>
    </source>
</evidence>
<organism evidence="14 15">
    <name type="scientific">Talaromyces islandicus</name>
    <name type="common">Penicillium islandicum</name>
    <dbReference type="NCBI Taxonomy" id="28573"/>
    <lineage>
        <taxon>Eukaryota</taxon>
        <taxon>Fungi</taxon>
        <taxon>Dikarya</taxon>
        <taxon>Ascomycota</taxon>
        <taxon>Pezizomycotina</taxon>
        <taxon>Eurotiomycetes</taxon>
        <taxon>Eurotiomycetidae</taxon>
        <taxon>Eurotiales</taxon>
        <taxon>Trichocomaceae</taxon>
        <taxon>Talaromyces</taxon>
        <taxon>Talaromyces sect. Islandici</taxon>
    </lineage>
</organism>
<dbReference type="Proteomes" id="UP000054383">
    <property type="component" value="Unassembled WGS sequence"/>
</dbReference>
<comment type="catalytic activity">
    <reaction evidence="9">
        <text>N-terminal L-prolyl-L-prolyl-L-lysyl-[protein] + 2 S-adenosyl-L-methionine = N-terminal N,N-dimethyl-L-prolyl-L-prolyl-L-lysyl-[protein] + 2 S-adenosyl-L-homocysteine + 2 H(+)</text>
        <dbReference type="Rhea" id="RHEA:54736"/>
        <dbReference type="Rhea" id="RHEA-COMP:13787"/>
        <dbReference type="Rhea" id="RHEA-COMP:13974"/>
        <dbReference type="ChEBI" id="CHEBI:15378"/>
        <dbReference type="ChEBI" id="CHEBI:57856"/>
        <dbReference type="ChEBI" id="CHEBI:59789"/>
        <dbReference type="ChEBI" id="CHEBI:138059"/>
        <dbReference type="ChEBI" id="CHEBI:138318"/>
        <dbReference type="EC" id="2.1.1.244"/>
    </reaction>
</comment>
<sequence>MDEPCLINNLADELLSLILLFLVAETEEALNGYRYRHEYLIPVNDAGFPKGEKSDLDRYRLVCTRFMRIATPWKFRHFTLSHIRYFTYMVRPSYQGPDWENFLDVLDDISLSKIHRVRLADQKHLTENSSDLAALKKAMAAFSSLQQIKLLRLQDQADEKIMDRARRSNANHGLYLDWEPACSRAVQNLGIALLGSACHSVRFFGPQISPKASMKLLDIPDLAVSSLAERLTCLDVSFQSAQDMTSVMAGLSGVFGKFFLAAKNLITISVGFPANNPVSLPLENIFNHHYWPRLRYLGIQGWKLDSAEIIAIVRRHRTRLRELRIPYVYLGEGSRWRDVLSVLRDEMEQLENVDLQHIDYAFHFDSEVIHGIEIPPGHTTDEEDEVLYENERNEDTDSWSVVSAHHSQSETSGSETHHQPMQALSLQELSLLSADELGDNGMYVKREHWSMWEKWVVSRGALIQQNQIPSIRLDLNAEKERKERKEGRKRKDEEKQKMATTETDSEPTPDSQINHASAIAYWTSVSANVNGMLGGYPQISYIDLRGSASFLSKLRRLQLVGDKQHKMLKRGVDCGAGIGRVTEGFLSKVCEVVDIVEPVAKFAEVVRDGPLGKSGKNLVGDVYVSGLEDWVPEDGKKYDLVWNQWCVGHLTDAQLTEYLKRAAAALTDSGLIVLKENVSTDINGKDYFDATDNAVTRAEGKFRQIFKQAGLRLVKSEEQLGFPKQLGLLPVKFFALRPDLNSKPKENME</sequence>
<dbReference type="GO" id="GO:0032259">
    <property type="term" value="P:methylation"/>
    <property type="evidence" value="ECO:0007669"/>
    <property type="project" value="UniProtKB-KW"/>
</dbReference>
<feature type="compositionally biased region" description="Polar residues" evidence="12">
    <location>
        <begin position="398"/>
        <end position="414"/>
    </location>
</feature>
<keyword evidence="13" id="KW-0732">Signal</keyword>
<feature type="signal peptide" evidence="13">
    <location>
        <begin position="1"/>
        <end position="26"/>
    </location>
</feature>
<comment type="catalytic activity">
    <reaction evidence="8">
        <text>N-terminal L-seryl-L-prolyl-L-lysyl-[protein] + 3 S-adenosyl-L-methionine = N-terminal N,N,N-trimethyl-L-seryl-L-prolyl-L-lysyl-[protein] + 3 S-adenosyl-L-homocysteine + 3 H(+)</text>
        <dbReference type="Rhea" id="RHEA:54724"/>
        <dbReference type="Rhea" id="RHEA-COMP:13789"/>
        <dbReference type="Rhea" id="RHEA-COMP:13973"/>
        <dbReference type="ChEBI" id="CHEBI:15378"/>
        <dbReference type="ChEBI" id="CHEBI:57856"/>
        <dbReference type="ChEBI" id="CHEBI:59789"/>
        <dbReference type="ChEBI" id="CHEBI:138061"/>
        <dbReference type="ChEBI" id="CHEBI:138317"/>
        <dbReference type="EC" id="2.1.1.244"/>
    </reaction>
</comment>
<feature type="compositionally biased region" description="Polar residues" evidence="12">
    <location>
        <begin position="498"/>
        <end position="512"/>
    </location>
</feature>
<dbReference type="GO" id="GO:0005737">
    <property type="term" value="C:cytoplasm"/>
    <property type="evidence" value="ECO:0007669"/>
    <property type="project" value="TreeGrafter"/>
</dbReference>
<dbReference type="OrthoDB" id="4179303at2759"/>
<keyword evidence="15" id="KW-1185">Reference proteome</keyword>
<evidence type="ECO:0000313" key="15">
    <source>
        <dbReference type="Proteomes" id="UP000054383"/>
    </source>
</evidence>
<evidence type="ECO:0000256" key="7">
    <source>
        <dbReference type="ARBA" id="ARBA00043129"/>
    </source>
</evidence>
<dbReference type="FunFam" id="3.40.50.150:FF:000025">
    <property type="entry name" value="N-terminal Xaa-Pro-Lys N-methyltransferase 1"/>
    <property type="match status" value="1"/>
</dbReference>
<comment type="catalytic activity">
    <reaction evidence="10">
        <text>N-terminal L-alanyl-L-prolyl-L-lysyl-[protein] + 3 S-adenosyl-L-methionine = N-terminal N,N,N-trimethyl-L-alanyl-L-prolyl-L-lysyl-[protein] + 3 S-adenosyl-L-homocysteine + 3 H(+)</text>
        <dbReference type="Rhea" id="RHEA:54712"/>
        <dbReference type="Rhea" id="RHEA-COMP:13785"/>
        <dbReference type="Rhea" id="RHEA-COMP:13971"/>
        <dbReference type="ChEBI" id="CHEBI:15378"/>
        <dbReference type="ChEBI" id="CHEBI:57856"/>
        <dbReference type="ChEBI" id="CHEBI:59789"/>
        <dbReference type="ChEBI" id="CHEBI:138057"/>
        <dbReference type="ChEBI" id="CHEBI:138315"/>
        <dbReference type="EC" id="2.1.1.244"/>
    </reaction>
</comment>